<proteinExistence type="predicted"/>
<comment type="caution">
    <text evidence="6">The sequence shown here is derived from an EMBL/GenBank/DDBJ whole genome shotgun (WGS) entry which is preliminary data.</text>
</comment>
<evidence type="ECO:0000256" key="1">
    <source>
        <dbReference type="ARBA" id="ARBA00022723"/>
    </source>
</evidence>
<keyword evidence="2 4" id="KW-0863">Zinc-finger</keyword>
<organism evidence="6 7">
    <name type="scientific">Ceratopteris richardii</name>
    <name type="common">Triangle waterfern</name>
    <dbReference type="NCBI Taxonomy" id="49495"/>
    <lineage>
        <taxon>Eukaryota</taxon>
        <taxon>Viridiplantae</taxon>
        <taxon>Streptophyta</taxon>
        <taxon>Embryophyta</taxon>
        <taxon>Tracheophyta</taxon>
        <taxon>Polypodiopsida</taxon>
        <taxon>Polypodiidae</taxon>
        <taxon>Polypodiales</taxon>
        <taxon>Pteridineae</taxon>
        <taxon>Pteridaceae</taxon>
        <taxon>Parkerioideae</taxon>
        <taxon>Ceratopteris</taxon>
    </lineage>
</organism>
<name>A0A8T2VF60_CERRI</name>
<gene>
    <name evidence="6" type="ORF">KP509_01G021400</name>
</gene>
<dbReference type="InterPro" id="IPR036265">
    <property type="entry name" value="HIT-like_sf"/>
</dbReference>
<dbReference type="OrthoDB" id="9973008at2759"/>
<dbReference type="GO" id="GO:0008270">
    <property type="term" value="F:zinc ion binding"/>
    <property type="evidence" value="ECO:0007669"/>
    <property type="project" value="UniProtKB-KW"/>
</dbReference>
<dbReference type="PROSITE" id="PS50103">
    <property type="entry name" value="ZF_C3H1"/>
    <property type="match status" value="1"/>
</dbReference>
<accession>A0A8T2VF60</accession>
<dbReference type="OMA" id="MSARECI"/>
<keyword evidence="3 4" id="KW-0862">Zinc</keyword>
<evidence type="ECO:0000259" key="5">
    <source>
        <dbReference type="PROSITE" id="PS50103"/>
    </source>
</evidence>
<evidence type="ECO:0000256" key="4">
    <source>
        <dbReference type="PROSITE-ProRule" id="PRU00723"/>
    </source>
</evidence>
<dbReference type="SUPFAM" id="SSF90229">
    <property type="entry name" value="CCCH zinc finger"/>
    <property type="match status" value="1"/>
</dbReference>
<dbReference type="Pfam" id="PF00642">
    <property type="entry name" value="zf-CCCH"/>
    <property type="match status" value="1"/>
</dbReference>
<dbReference type="InterPro" id="IPR000571">
    <property type="entry name" value="Znf_CCCH"/>
</dbReference>
<feature type="domain" description="C3H1-type" evidence="5">
    <location>
        <begin position="297"/>
        <end position="325"/>
    </location>
</feature>
<dbReference type="AlphaFoldDB" id="A0A8T2VF60"/>
<evidence type="ECO:0000313" key="7">
    <source>
        <dbReference type="Proteomes" id="UP000825935"/>
    </source>
</evidence>
<sequence>MAFLNHALVPSASPACFSDRSPTTALCSLSKLSGPSTGGHKLVILSVTSLDCVRRPVPPRAGFLSKPSALISERVICTDVNARKKLEFKYTKDPSKGFCEFIESTSKEEVIAFFRDITNEVERFRQLQDFHFRVRDNDDGFRVEIFYNEDRRGPDVSPFDDCIGCSLDANLFVGQEPGMKSKECILEEFSDRPYAIVRLDVKGREGFSVMPVRHVERMSELDDDELYSMWTVVVRMLRQTGMPFISLILNHGSYRTLYHLNLKVWVDSDSYARYRLTWNKERMELWNRLQKYAVNRPKKQQVCFFFKRDGFCRHGEFCSYLHSYPKIINRVTSYSNFSS</sequence>
<evidence type="ECO:0000256" key="2">
    <source>
        <dbReference type="ARBA" id="ARBA00022771"/>
    </source>
</evidence>
<dbReference type="EMBL" id="CM035406">
    <property type="protein sequence ID" value="KAH7445718.1"/>
    <property type="molecule type" value="Genomic_DNA"/>
</dbReference>
<evidence type="ECO:0000256" key="3">
    <source>
        <dbReference type="ARBA" id="ARBA00022833"/>
    </source>
</evidence>
<keyword evidence="7" id="KW-1185">Reference proteome</keyword>
<dbReference type="Proteomes" id="UP000825935">
    <property type="component" value="Chromosome 1"/>
</dbReference>
<dbReference type="SMART" id="SM00356">
    <property type="entry name" value="ZnF_C3H1"/>
    <property type="match status" value="1"/>
</dbReference>
<reference evidence="6" key="1">
    <citation type="submission" date="2021-08" db="EMBL/GenBank/DDBJ databases">
        <title>WGS assembly of Ceratopteris richardii.</title>
        <authorList>
            <person name="Marchant D.B."/>
            <person name="Chen G."/>
            <person name="Jenkins J."/>
            <person name="Shu S."/>
            <person name="Leebens-Mack J."/>
            <person name="Grimwood J."/>
            <person name="Schmutz J."/>
            <person name="Soltis P."/>
            <person name="Soltis D."/>
            <person name="Chen Z.-H."/>
        </authorList>
    </citation>
    <scope>NUCLEOTIDE SEQUENCE</scope>
    <source>
        <strain evidence="6">Whitten #5841</strain>
        <tissue evidence="6">Leaf</tissue>
    </source>
</reference>
<dbReference type="InterPro" id="IPR036855">
    <property type="entry name" value="Znf_CCCH_sf"/>
</dbReference>
<feature type="zinc finger region" description="C3H1-type" evidence="4">
    <location>
        <begin position="297"/>
        <end position="325"/>
    </location>
</feature>
<dbReference type="Gene3D" id="4.10.1000.10">
    <property type="entry name" value="Zinc finger, CCCH-type"/>
    <property type="match status" value="1"/>
</dbReference>
<dbReference type="Gene3D" id="3.30.428.10">
    <property type="entry name" value="HIT-like"/>
    <property type="match status" value="1"/>
</dbReference>
<evidence type="ECO:0000313" key="6">
    <source>
        <dbReference type="EMBL" id="KAH7445718.1"/>
    </source>
</evidence>
<keyword evidence="1 4" id="KW-0479">Metal-binding</keyword>
<protein>
    <recommendedName>
        <fullName evidence="5">C3H1-type domain-containing protein</fullName>
    </recommendedName>
</protein>
<dbReference type="SUPFAM" id="SSF54197">
    <property type="entry name" value="HIT-like"/>
    <property type="match status" value="1"/>
</dbReference>